<feature type="compositionally biased region" description="Basic and acidic residues" evidence="1">
    <location>
        <begin position="1"/>
        <end position="11"/>
    </location>
</feature>
<feature type="compositionally biased region" description="Low complexity" evidence="1">
    <location>
        <begin position="34"/>
        <end position="47"/>
    </location>
</feature>
<gene>
    <name evidence="2" type="ORF">AVDCRST_MAG27-4614</name>
</gene>
<proteinExistence type="predicted"/>
<dbReference type="AlphaFoldDB" id="A0A6J4JX17"/>
<evidence type="ECO:0000256" key="1">
    <source>
        <dbReference type="SAM" id="MobiDB-lite"/>
    </source>
</evidence>
<feature type="non-terminal residue" evidence="2">
    <location>
        <position position="1"/>
    </location>
</feature>
<organism evidence="2">
    <name type="scientific">uncultured Craurococcus sp</name>
    <dbReference type="NCBI Taxonomy" id="1135998"/>
    <lineage>
        <taxon>Bacteria</taxon>
        <taxon>Pseudomonadati</taxon>
        <taxon>Pseudomonadota</taxon>
        <taxon>Alphaproteobacteria</taxon>
        <taxon>Acetobacterales</taxon>
        <taxon>Acetobacteraceae</taxon>
        <taxon>Craurococcus</taxon>
        <taxon>environmental samples</taxon>
    </lineage>
</organism>
<feature type="non-terminal residue" evidence="2">
    <location>
        <position position="202"/>
    </location>
</feature>
<accession>A0A6J4JX17</accession>
<protein>
    <submittedName>
        <fullName evidence="2">RecR</fullName>
    </submittedName>
</protein>
<dbReference type="EMBL" id="CADCTD010000191">
    <property type="protein sequence ID" value="CAA9289945.1"/>
    <property type="molecule type" value="Genomic_DNA"/>
</dbReference>
<feature type="region of interest" description="Disordered" evidence="1">
    <location>
        <begin position="114"/>
        <end position="202"/>
    </location>
</feature>
<feature type="region of interest" description="Disordered" evidence="1">
    <location>
        <begin position="1"/>
        <end position="81"/>
    </location>
</feature>
<sequence>ERPARRPDRAAGRAAGEASRPRAAECAARRAQDADAAGPGDAAAGRRAPGGGGGRAAVPRLRQSRCAQPLRHLPRPAAGPWADLRCRGRLRALGAGTGACASRPLPRAWRHALGARRRRAGGSRGAAVAGPHRRGRAEGGGGDPRPARHRRWRDDGALPLRPPGGQRHPHHPPGAGRADGRSTRCARRGHAGSGIEGAAIIV</sequence>
<evidence type="ECO:0000313" key="2">
    <source>
        <dbReference type="EMBL" id="CAA9289945.1"/>
    </source>
</evidence>
<feature type="compositionally biased region" description="Basic and acidic residues" evidence="1">
    <location>
        <begin position="19"/>
        <end position="33"/>
    </location>
</feature>
<name>A0A6J4JX17_9PROT</name>
<reference evidence="2" key="1">
    <citation type="submission" date="2020-02" db="EMBL/GenBank/DDBJ databases">
        <authorList>
            <person name="Meier V. D."/>
        </authorList>
    </citation>
    <scope>NUCLEOTIDE SEQUENCE</scope>
    <source>
        <strain evidence="2">AVDCRST_MAG27</strain>
    </source>
</reference>